<dbReference type="PANTHER" id="PTHR35357:SF17">
    <property type="entry name" value="PECTINESTERASE INHIBITOR 12"/>
    <property type="match status" value="1"/>
</dbReference>
<dbReference type="SMART" id="SM00856">
    <property type="entry name" value="PMEI"/>
    <property type="match status" value="1"/>
</dbReference>
<dbReference type="GO" id="GO:0005576">
    <property type="term" value="C:extracellular region"/>
    <property type="evidence" value="ECO:0007669"/>
    <property type="project" value="UniProtKB-ARBA"/>
</dbReference>
<feature type="signal peptide" evidence="4">
    <location>
        <begin position="1"/>
        <end position="28"/>
    </location>
</feature>
<evidence type="ECO:0000256" key="4">
    <source>
        <dbReference type="SAM" id="SignalP"/>
    </source>
</evidence>
<dbReference type="OMA" id="YKFCVAS"/>
<dbReference type="CDD" id="cd15795">
    <property type="entry name" value="PMEI-Pla_a_1_like"/>
    <property type="match status" value="1"/>
</dbReference>
<dbReference type="FunCoup" id="A0A200PW95">
    <property type="interactions" value="270"/>
</dbReference>
<dbReference type="AlphaFoldDB" id="A0A200PW95"/>
<keyword evidence="2" id="KW-1015">Disulfide bond</keyword>
<feature type="chain" id="PRO_5013075039" evidence="4">
    <location>
        <begin position="29"/>
        <end position="188"/>
    </location>
</feature>
<reference evidence="6 7" key="1">
    <citation type="journal article" date="2017" name="Mol. Plant">
        <title>The Genome of Medicinal Plant Macleaya cordata Provides New Insights into Benzylisoquinoline Alkaloids Metabolism.</title>
        <authorList>
            <person name="Liu X."/>
            <person name="Liu Y."/>
            <person name="Huang P."/>
            <person name="Ma Y."/>
            <person name="Qing Z."/>
            <person name="Tang Q."/>
            <person name="Cao H."/>
            <person name="Cheng P."/>
            <person name="Zheng Y."/>
            <person name="Yuan Z."/>
            <person name="Zhou Y."/>
            <person name="Liu J."/>
            <person name="Tang Z."/>
            <person name="Zhuo Y."/>
            <person name="Zhang Y."/>
            <person name="Yu L."/>
            <person name="Huang J."/>
            <person name="Yang P."/>
            <person name="Peng Q."/>
            <person name="Zhang J."/>
            <person name="Jiang W."/>
            <person name="Zhang Z."/>
            <person name="Lin K."/>
            <person name="Ro D.K."/>
            <person name="Chen X."/>
            <person name="Xiong X."/>
            <person name="Shang Y."/>
            <person name="Huang S."/>
            <person name="Zeng J."/>
        </authorList>
    </citation>
    <scope>NUCLEOTIDE SEQUENCE [LARGE SCALE GENOMIC DNA]</scope>
    <source>
        <strain evidence="7">cv. BLH2017</strain>
        <tissue evidence="6">Root</tissue>
    </source>
</reference>
<name>A0A200PW95_MACCD</name>
<accession>A0A200PW95</accession>
<protein>
    <submittedName>
        <fullName evidence="6">Pectinesterase inhibitor domain</fullName>
    </submittedName>
</protein>
<evidence type="ECO:0000313" key="6">
    <source>
        <dbReference type="EMBL" id="OVA02472.1"/>
    </source>
</evidence>
<dbReference type="STRING" id="56857.A0A200PW95"/>
<evidence type="ECO:0000256" key="1">
    <source>
        <dbReference type="ARBA" id="ARBA00022729"/>
    </source>
</evidence>
<sequence>MAPSFHFSCLSFSLLILIHVGATSVCNSANTTVNLVEETCKKAADEDPNLTYKFCVTSLQAVPKSNCTNLKELGLISMKLTKTNATHTKSYIKKLLKQKNMDPFYKSCLKSCLELYSNAVYSIKDAVKYYKGKHYLEANIEMSAVMDASTTCEDGFKEKEGVQSPLTKKDKDMFQLTALALSIIEMLH</sequence>
<dbReference type="PANTHER" id="PTHR35357">
    <property type="entry name" value="OS02G0537100 PROTEIN"/>
    <property type="match status" value="1"/>
</dbReference>
<dbReference type="Gene3D" id="1.20.140.40">
    <property type="entry name" value="Invertase/pectin methylesterase inhibitor family protein"/>
    <property type="match status" value="1"/>
</dbReference>
<dbReference type="InParanoid" id="A0A200PW95"/>
<keyword evidence="7" id="KW-1185">Reference proteome</keyword>
<keyword evidence="1 4" id="KW-0732">Signal</keyword>
<feature type="domain" description="Pectinesterase inhibitor" evidence="5">
    <location>
        <begin position="31"/>
        <end position="183"/>
    </location>
</feature>
<dbReference type="NCBIfam" id="TIGR01614">
    <property type="entry name" value="PME_inhib"/>
    <property type="match status" value="1"/>
</dbReference>
<dbReference type="InterPro" id="IPR035513">
    <property type="entry name" value="Invertase/methylesterase_inhib"/>
</dbReference>
<evidence type="ECO:0000313" key="7">
    <source>
        <dbReference type="Proteomes" id="UP000195402"/>
    </source>
</evidence>
<comment type="similarity">
    <text evidence="3">Belongs to the PMEI family.</text>
</comment>
<dbReference type="FunFam" id="1.20.140.40:FF:000002">
    <property type="entry name" value="Putative invertase inhibitor"/>
    <property type="match status" value="1"/>
</dbReference>
<evidence type="ECO:0000256" key="2">
    <source>
        <dbReference type="ARBA" id="ARBA00023157"/>
    </source>
</evidence>
<dbReference type="SUPFAM" id="SSF101148">
    <property type="entry name" value="Plant invertase/pectin methylesterase inhibitor"/>
    <property type="match status" value="1"/>
</dbReference>
<dbReference type="GO" id="GO:0004857">
    <property type="term" value="F:enzyme inhibitor activity"/>
    <property type="evidence" value="ECO:0007669"/>
    <property type="project" value="InterPro"/>
</dbReference>
<evidence type="ECO:0000259" key="5">
    <source>
        <dbReference type="SMART" id="SM00856"/>
    </source>
</evidence>
<proteinExistence type="inferred from homology"/>
<dbReference type="OrthoDB" id="1915198at2759"/>
<dbReference type="Pfam" id="PF04043">
    <property type="entry name" value="PMEI"/>
    <property type="match status" value="1"/>
</dbReference>
<dbReference type="Proteomes" id="UP000195402">
    <property type="component" value="Unassembled WGS sequence"/>
</dbReference>
<gene>
    <name evidence="6" type="ORF">BVC80_8921g2</name>
</gene>
<evidence type="ECO:0000256" key="3">
    <source>
        <dbReference type="ARBA" id="ARBA00038471"/>
    </source>
</evidence>
<dbReference type="InterPro" id="IPR034088">
    <property type="entry name" value="Pla_a_1-like"/>
</dbReference>
<organism evidence="6 7">
    <name type="scientific">Macleaya cordata</name>
    <name type="common">Five-seeded plume-poppy</name>
    <name type="synonym">Bocconia cordata</name>
    <dbReference type="NCBI Taxonomy" id="56857"/>
    <lineage>
        <taxon>Eukaryota</taxon>
        <taxon>Viridiplantae</taxon>
        <taxon>Streptophyta</taxon>
        <taxon>Embryophyta</taxon>
        <taxon>Tracheophyta</taxon>
        <taxon>Spermatophyta</taxon>
        <taxon>Magnoliopsida</taxon>
        <taxon>Ranunculales</taxon>
        <taxon>Papaveraceae</taxon>
        <taxon>Papaveroideae</taxon>
        <taxon>Macleaya</taxon>
    </lineage>
</organism>
<comment type="caution">
    <text evidence="6">The sequence shown here is derived from an EMBL/GenBank/DDBJ whole genome shotgun (WGS) entry which is preliminary data.</text>
</comment>
<dbReference type="InterPro" id="IPR006501">
    <property type="entry name" value="Pectinesterase_inhib_dom"/>
</dbReference>
<dbReference type="EMBL" id="MVGT01003951">
    <property type="protein sequence ID" value="OVA02472.1"/>
    <property type="molecule type" value="Genomic_DNA"/>
</dbReference>